<evidence type="ECO:0000313" key="1">
    <source>
        <dbReference type="EMBL" id="MVT39038.1"/>
    </source>
</evidence>
<proteinExistence type="predicted"/>
<dbReference type="OrthoDB" id="1123245at2"/>
<accession>A0A6N8J2W7</accession>
<reference evidence="1 2" key="1">
    <citation type="submission" date="2019-12" db="EMBL/GenBank/DDBJ databases">
        <title>The draft genomic sequence of strain Chitinophaga oryziterrae JCM 16595.</title>
        <authorList>
            <person name="Zhang X."/>
        </authorList>
    </citation>
    <scope>NUCLEOTIDE SEQUENCE [LARGE SCALE GENOMIC DNA]</scope>
    <source>
        <strain evidence="1 2">JCM 16595</strain>
    </source>
</reference>
<keyword evidence="2" id="KW-1185">Reference proteome</keyword>
<dbReference type="EMBL" id="WRXO01000001">
    <property type="protein sequence ID" value="MVT39038.1"/>
    <property type="molecule type" value="Genomic_DNA"/>
</dbReference>
<dbReference type="Pfam" id="PF13573">
    <property type="entry name" value="SprB"/>
    <property type="match status" value="1"/>
</dbReference>
<name>A0A6N8J2W7_9BACT</name>
<dbReference type="InterPro" id="IPR025667">
    <property type="entry name" value="SprB_repeat"/>
</dbReference>
<gene>
    <name evidence="1" type="ORF">GO495_00455</name>
</gene>
<protein>
    <submittedName>
        <fullName evidence="1">T9SS type B sorting domain-containing protein</fullName>
    </submittedName>
</protein>
<dbReference type="NCBIfam" id="TIGR04131">
    <property type="entry name" value="Bac_Flav_CTERM"/>
    <property type="match status" value="1"/>
</dbReference>
<comment type="caution">
    <text evidence="1">The sequence shown here is derived from an EMBL/GenBank/DDBJ whole genome shotgun (WGS) entry which is preliminary data.</text>
</comment>
<sequence>MLVNLVSINIRCSESKDGQIIMSASGGKPPYTYSIPGYIVQSDSVIKHLEAAKYNCRITDSKGDYVEGIITVKKEWRYCSIFVPSAFSPNGDGLNDIFRVKIQDDISQFHMLIYDRWGHLVFESHDPTKGWDGTHGSLQAPANTYLWTVTYLDNKKQDTKQQGVLTLVR</sequence>
<dbReference type="Pfam" id="PF13585">
    <property type="entry name" value="CHU_C"/>
    <property type="match status" value="1"/>
</dbReference>
<dbReference type="InterPro" id="IPR026341">
    <property type="entry name" value="T9SS_type_B"/>
</dbReference>
<dbReference type="AlphaFoldDB" id="A0A6N8J2W7"/>
<organism evidence="1 2">
    <name type="scientific">Chitinophaga oryziterrae</name>
    <dbReference type="NCBI Taxonomy" id="1031224"/>
    <lineage>
        <taxon>Bacteria</taxon>
        <taxon>Pseudomonadati</taxon>
        <taxon>Bacteroidota</taxon>
        <taxon>Chitinophagia</taxon>
        <taxon>Chitinophagales</taxon>
        <taxon>Chitinophagaceae</taxon>
        <taxon>Chitinophaga</taxon>
    </lineage>
</organism>
<dbReference type="Proteomes" id="UP000468388">
    <property type="component" value="Unassembled WGS sequence"/>
</dbReference>
<evidence type="ECO:0000313" key="2">
    <source>
        <dbReference type="Proteomes" id="UP000468388"/>
    </source>
</evidence>